<organism evidence="2 3">
    <name type="scientific">Glonium stellatum</name>
    <dbReference type="NCBI Taxonomy" id="574774"/>
    <lineage>
        <taxon>Eukaryota</taxon>
        <taxon>Fungi</taxon>
        <taxon>Dikarya</taxon>
        <taxon>Ascomycota</taxon>
        <taxon>Pezizomycotina</taxon>
        <taxon>Dothideomycetes</taxon>
        <taxon>Pleosporomycetidae</taxon>
        <taxon>Gloniales</taxon>
        <taxon>Gloniaceae</taxon>
        <taxon>Glonium</taxon>
    </lineage>
</organism>
<dbReference type="InterPro" id="IPR007175">
    <property type="entry name" value="Rpr2/Snm1/Rpp21"/>
</dbReference>
<proteinExistence type="predicted"/>
<dbReference type="Pfam" id="PF04032">
    <property type="entry name" value="Rpr2"/>
    <property type="match status" value="1"/>
</dbReference>
<accession>A0A8E2JM27</accession>
<dbReference type="EMBL" id="KV750986">
    <property type="protein sequence ID" value="OCL02204.1"/>
    <property type="molecule type" value="Genomic_DNA"/>
</dbReference>
<dbReference type="PANTHER" id="PTHR14742">
    <property type="entry name" value="RIBONUCLEASE P SUBUNIT P21"/>
    <property type="match status" value="1"/>
</dbReference>
<evidence type="ECO:0000313" key="2">
    <source>
        <dbReference type="EMBL" id="OCL02204.1"/>
    </source>
</evidence>
<feature type="region of interest" description="Disordered" evidence="1">
    <location>
        <begin position="135"/>
        <end position="208"/>
    </location>
</feature>
<dbReference type="PANTHER" id="PTHR14742:SF3">
    <property type="entry name" value="RIBONUCLEASE MRP PROTEIN SUBUNIT SNM1"/>
    <property type="match status" value="1"/>
</dbReference>
<gene>
    <name evidence="2" type="ORF">AOQ84DRAFT_191726</name>
</gene>
<sequence>MSNKNALQARLKFLNDSAHIVAIGSPTTSAVLGSQHDKLLVENDLDLQASKKDQDSRRREVCGACGSLMIPGWSCHVAQKSIKPKEAKRAKKDLRRPIGGLEKAKVYSCSRCYRKTVQPVVARESTVLLKNSRVSKPQTFQPTTSTAPASITEDASTIPKSANASSKKRAKARKQGGLQAMLTKSKAEPSGPNSGGFGLDLMDLMRSD</sequence>
<dbReference type="Proteomes" id="UP000250140">
    <property type="component" value="Unassembled WGS sequence"/>
</dbReference>
<evidence type="ECO:0000256" key="1">
    <source>
        <dbReference type="SAM" id="MobiDB-lite"/>
    </source>
</evidence>
<name>A0A8E2JM27_9PEZI</name>
<evidence type="ECO:0000313" key="3">
    <source>
        <dbReference type="Proteomes" id="UP000250140"/>
    </source>
</evidence>
<protein>
    <submittedName>
        <fullName evidence="2">Uncharacterized protein</fullName>
    </submittedName>
</protein>
<reference evidence="2 3" key="1">
    <citation type="journal article" date="2016" name="Nat. Commun.">
        <title>Ectomycorrhizal ecology is imprinted in the genome of the dominant symbiotic fungus Cenococcum geophilum.</title>
        <authorList>
            <consortium name="DOE Joint Genome Institute"/>
            <person name="Peter M."/>
            <person name="Kohler A."/>
            <person name="Ohm R.A."/>
            <person name="Kuo A."/>
            <person name="Krutzmann J."/>
            <person name="Morin E."/>
            <person name="Arend M."/>
            <person name="Barry K.W."/>
            <person name="Binder M."/>
            <person name="Choi C."/>
            <person name="Clum A."/>
            <person name="Copeland A."/>
            <person name="Grisel N."/>
            <person name="Haridas S."/>
            <person name="Kipfer T."/>
            <person name="LaButti K."/>
            <person name="Lindquist E."/>
            <person name="Lipzen A."/>
            <person name="Maire R."/>
            <person name="Meier B."/>
            <person name="Mihaltcheva S."/>
            <person name="Molinier V."/>
            <person name="Murat C."/>
            <person name="Poggeler S."/>
            <person name="Quandt C.A."/>
            <person name="Sperisen C."/>
            <person name="Tritt A."/>
            <person name="Tisserant E."/>
            <person name="Crous P.W."/>
            <person name="Henrissat B."/>
            <person name="Nehls U."/>
            <person name="Egli S."/>
            <person name="Spatafora J.W."/>
            <person name="Grigoriev I.V."/>
            <person name="Martin F.M."/>
        </authorList>
    </citation>
    <scope>NUCLEOTIDE SEQUENCE [LARGE SCALE GENOMIC DNA]</scope>
    <source>
        <strain evidence="2 3">CBS 207.34</strain>
    </source>
</reference>
<dbReference type="OrthoDB" id="438080at2759"/>
<dbReference type="GO" id="GO:0008033">
    <property type="term" value="P:tRNA processing"/>
    <property type="evidence" value="ECO:0007669"/>
    <property type="project" value="TreeGrafter"/>
</dbReference>
<feature type="compositionally biased region" description="Polar residues" evidence="1">
    <location>
        <begin position="135"/>
        <end position="159"/>
    </location>
</feature>
<keyword evidence="3" id="KW-1185">Reference proteome</keyword>
<dbReference type="GO" id="GO:0005655">
    <property type="term" value="C:nucleolar ribonuclease P complex"/>
    <property type="evidence" value="ECO:0007669"/>
    <property type="project" value="TreeGrafter"/>
</dbReference>
<dbReference type="AlphaFoldDB" id="A0A8E2JM27"/>